<dbReference type="Pfam" id="PF00814">
    <property type="entry name" value="TsaD"/>
    <property type="match status" value="1"/>
</dbReference>
<dbReference type="EMBL" id="CP002536">
    <property type="protein sequence ID" value="ADY25601.1"/>
    <property type="molecule type" value="Genomic_DNA"/>
</dbReference>
<feature type="domain" description="Gcp-like" evidence="1">
    <location>
        <begin position="30"/>
        <end position="150"/>
    </location>
</feature>
<dbReference type="InterPro" id="IPR043129">
    <property type="entry name" value="ATPase_NBD"/>
</dbReference>
<organism evidence="2 3">
    <name type="scientific">Deinococcus proteolyticus (strain ATCC 35074 / DSM 20540 / JCM 6276 / NBRC 101906 / NCIMB 13154 / VKM Ac-1939 / CCM 2703 / MRP)</name>
    <dbReference type="NCBI Taxonomy" id="693977"/>
    <lineage>
        <taxon>Bacteria</taxon>
        <taxon>Thermotogati</taxon>
        <taxon>Deinococcota</taxon>
        <taxon>Deinococci</taxon>
        <taxon>Deinococcales</taxon>
        <taxon>Deinococcaceae</taxon>
        <taxon>Deinococcus</taxon>
    </lineage>
</organism>
<protein>
    <submittedName>
        <fullName evidence="2">Universal protein YeaZ</fullName>
    </submittedName>
</protein>
<reference evidence="3" key="1">
    <citation type="submission" date="2011-02" db="EMBL/GenBank/DDBJ databases">
        <title>The complete sequence of chromosome of Deinococcus proteolyticus DSM 20540.</title>
        <authorList>
            <consortium name="US DOE Joint Genome Institute (JGI-PGF)"/>
            <person name="Lucas S."/>
            <person name="Copeland A."/>
            <person name="Lapidus A."/>
            <person name="Bruce D."/>
            <person name="Goodwin L."/>
            <person name="Pitluck S."/>
            <person name="Kyrpides N."/>
            <person name="Mavromatis K."/>
            <person name="Pagani I."/>
            <person name="Ivanova N."/>
            <person name="Ovchinnikova G."/>
            <person name="Zeytun A."/>
            <person name="Detter J.C."/>
            <person name="Han C."/>
            <person name="Land M."/>
            <person name="Hauser L."/>
            <person name="Markowitz V."/>
            <person name="Cheng J.-F."/>
            <person name="Hugenholtz P."/>
            <person name="Woyke T."/>
            <person name="Wu D."/>
            <person name="Pukall R."/>
            <person name="Steenblock K."/>
            <person name="Brambilla E."/>
            <person name="Klenk H.-P."/>
            <person name="Eisen J.A."/>
        </authorList>
    </citation>
    <scope>NUCLEOTIDE SEQUENCE [LARGE SCALE GENOMIC DNA]</scope>
    <source>
        <strain evidence="3">ATCC 35074 / DSM 20540 / JCM 6276 / NBRC 101906 / NCIMB 13154 / VKM Ac-1939 / CCM 2703 / MRP</strain>
    </source>
</reference>
<dbReference type="Gene3D" id="3.30.420.40">
    <property type="match status" value="2"/>
</dbReference>
<keyword evidence="3" id="KW-1185">Reference proteome</keyword>
<evidence type="ECO:0000313" key="3">
    <source>
        <dbReference type="Proteomes" id="UP000007718"/>
    </source>
</evidence>
<dbReference type="SUPFAM" id="SSF53067">
    <property type="entry name" value="Actin-like ATPase domain"/>
    <property type="match status" value="1"/>
</dbReference>
<dbReference type="InterPro" id="IPR000905">
    <property type="entry name" value="Gcp-like_dom"/>
</dbReference>
<dbReference type="RefSeq" id="WP_013614210.1">
    <property type="nucleotide sequence ID" value="NC_015161.1"/>
</dbReference>
<dbReference type="HOGENOM" id="CLU_064886_4_0_0"/>
<accession>F0RK42</accession>
<reference evidence="2 3" key="2">
    <citation type="journal article" date="2012" name="Stand. Genomic Sci.">
        <title>Complete genome sequence of the orange-red pigmented, radioresistant Deinococcus proteolyticus type strain (MRP(T)).</title>
        <authorList>
            <person name="Copeland A."/>
            <person name="Zeytun A."/>
            <person name="Yassawong M."/>
            <person name="Nolan M."/>
            <person name="Lucas S."/>
            <person name="Hammon N."/>
            <person name="Deshpande S."/>
            <person name="Cheng J.F."/>
            <person name="Han C."/>
            <person name="Tapia R."/>
            <person name="Goodwin L.A."/>
            <person name="Pitluck S."/>
            <person name="Mavromatis K."/>
            <person name="Liolios K."/>
            <person name="Pagani I."/>
            <person name="Ivanova N."/>
            <person name="Mikhailova N."/>
            <person name="Pati A."/>
            <person name="Chen A."/>
            <person name="Palaniappan K."/>
            <person name="Land M."/>
            <person name="Hauser L."/>
            <person name="Jeffries C.D."/>
            <person name="Brambilla E.M."/>
            <person name="Rohde M."/>
            <person name="Sikorski J."/>
            <person name="Pukall R."/>
            <person name="Goker M."/>
            <person name="Detter J.C."/>
            <person name="Woyke T."/>
            <person name="Bristow J."/>
            <person name="Eisen J.A."/>
            <person name="Markowitz V."/>
            <person name="Hugenholtz P."/>
            <person name="Kyrpides N.C."/>
            <person name="Klenk H.P."/>
            <person name="Lapidus A."/>
        </authorList>
    </citation>
    <scope>NUCLEOTIDE SEQUENCE [LARGE SCALE GENOMIC DNA]</scope>
    <source>
        <strain evidence="3">ATCC 35074 / DSM 20540 / JCM 6276 / NBRC 101906 / NCIMB 13154 / VKM Ac-1939 / CCM 2703 / MRP</strain>
    </source>
</reference>
<dbReference type="STRING" id="693977.Deipr_0431"/>
<evidence type="ECO:0000259" key="1">
    <source>
        <dbReference type="Pfam" id="PF00814"/>
    </source>
</evidence>
<dbReference type="eggNOG" id="COG1214">
    <property type="taxonomic scope" value="Bacteria"/>
</dbReference>
<dbReference type="KEGG" id="dpt:Deipr_0431"/>
<dbReference type="InterPro" id="IPR022496">
    <property type="entry name" value="T6A_TsaB"/>
</dbReference>
<dbReference type="AlphaFoldDB" id="F0RK42"/>
<dbReference type="GO" id="GO:0002949">
    <property type="term" value="P:tRNA threonylcarbamoyladenosine modification"/>
    <property type="evidence" value="ECO:0007669"/>
    <property type="project" value="InterPro"/>
</dbReference>
<proteinExistence type="predicted"/>
<evidence type="ECO:0000313" key="2">
    <source>
        <dbReference type="EMBL" id="ADY25601.1"/>
    </source>
</evidence>
<dbReference type="Proteomes" id="UP000007718">
    <property type="component" value="Chromosome"/>
</dbReference>
<dbReference type="NCBIfam" id="TIGR03725">
    <property type="entry name" value="T6A_YeaZ"/>
    <property type="match status" value="1"/>
</dbReference>
<name>F0RK42_DEIPM</name>
<sequence length="183" mass="19616">MITLALDTSTPYLTLALRWPGGELESTERIERAHAERLPGSVQALFAEAGLDFRAERLVIGSGPGSYTGVRIGASYALALARVWQAELLGVPTLCALLSRQPGLQAPALDARKENVYGALYRVEESTVTELSPPEKYTQADFAALAQDRGAELRQDAVPSGLSLIHAAGTLAQGQPQLRLSYL</sequence>
<gene>
    <name evidence="2" type="ordered locus">Deipr_0431</name>
</gene>